<keyword evidence="2" id="KW-0472">Membrane</keyword>
<keyword evidence="5" id="KW-1185">Reference proteome</keyword>
<evidence type="ECO:0000256" key="1">
    <source>
        <dbReference type="SAM" id="MobiDB-lite"/>
    </source>
</evidence>
<feature type="compositionally biased region" description="Low complexity" evidence="1">
    <location>
        <begin position="309"/>
        <end position="323"/>
    </location>
</feature>
<keyword evidence="2" id="KW-0812">Transmembrane</keyword>
<dbReference type="Pfam" id="PF04942">
    <property type="entry name" value="CC"/>
    <property type="match status" value="1"/>
</dbReference>
<dbReference type="OrthoDB" id="4590632at2759"/>
<organism evidence="4 5">
    <name type="scientific">Thermothielavioides terrestris (strain ATCC 38088 / NRRL 8126)</name>
    <name type="common">Thielavia terrestris</name>
    <dbReference type="NCBI Taxonomy" id="578455"/>
    <lineage>
        <taxon>Eukaryota</taxon>
        <taxon>Fungi</taxon>
        <taxon>Dikarya</taxon>
        <taxon>Ascomycota</taxon>
        <taxon>Pezizomycotina</taxon>
        <taxon>Sordariomycetes</taxon>
        <taxon>Sordariomycetidae</taxon>
        <taxon>Sordariales</taxon>
        <taxon>Chaetomiaceae</taxon>
        <taxon>Thermothielavioides</taxon>
        <taxon>Thermothielavioides terrestris</taxon>
    </lineage>
</organism>
<evidence type="ECO:0000256" key="2">
    <source>
        <dbReference type="SAM" id="Phobius"/>
    </source>
</evidence>
<dbReference type="EMBL" id="CP003010">
    <property type="protein sequence ID" value="AEO66743.1"/>
    <property type="molecule type" value="Genomic_DNA"/>
</dbReference>
<protein>
    <recommendedName>
        <fullName evidence="3">CC domain-containing protein</fullName>
    </recommendedName>
</protein>
<dbReference type="Proteomes" id="UP000008181">
    <property type="component" value="Chromosome 2"/>
</dbReference>
<dbReference type="GeneID" id="11521080"/>
<evidence type="ECO:0000259" key="3">
    <source>
        <dbReference type="Pfam" id="PF04942"/>
    </source>
</evidence>
<dbReference type="eggNOG" id="ENOG502T0XV">
    <property type="taxonomic scope" value="Eukaryota"/>
</dbReference>
<dbReference type="HOGENOM" id="CLU_581640_0_0_1"/>
<feature type="domain" description="CC" evidence="3">
    <location>
        <begin position="101"/>
        <end position="124"/>
    </location>
</feature>
<sequence length="470" mass="49725">MASSASGAPPSFTSLSPPPPRIQGGTLLPAQSSPFQPRFTGTGTILIDRCAVAHYTLIDYGTLAYYAPFIGCIDSQPDCCPFTPETPVQGTNASVYPQPHDASEAVMNRCPADYYSVSGSCCPNGFTPWTTLLGGETPCHSSVTEDMTPPPITTTINAAASVASKSTVTVSRTVFALQYAVEDDGSRYSPGQIAGIFVGAATGLGLLLGAAILACTYLKAVRNRKREKDLHANFLGPAQGVSDLPASPDAVHRADLVPPPAYSYPVLDPLPMAELPAANTAPVELPATPVAGLVRPPYELPAEDRRIASTPRQPPSTSTTPPRFYRRRSRSAGNANRAGQRDPGSSICNTPVQYYRGRPKFEAPPPTQQSSGGASGSSVRLYRGNPRLSLFAPARRPSPDQQPLVGGEPCSDGGVTPSDGEATPIGREIAPPESEVAPPGRTLMPPAIRGVNWELRVSHLTHPLREIRRR</sequence>
<feature type="region of interest" description="Disordered" evidence="1">
    <location>
        <begin position="304"/>
        <end position="443"/>
    </location>
</feature>
<accession>G2R325</accession>
<dbReference type="STRING" id="578455.G2R325"/>
<evidence type="ECO:0000313" key="5">
    <source>
        <dbReference type="Proteomes" id="UP000008181"/>
    </source>
</evidence>
<feature type="region of interest" description="Disordered" evidence="1">
    <location>
        <begin position="1"/>
        <end position="34"/>
    </location>
</feature>
<keyword evidence="2" id="KW-1133">Transmembrane helix</keyword>
<evidence type="ECO:0000313" key="4">
    <source>
        <dbReference type="EMBL" id="AEO66743.1"/>
    </source>
</evidence>
<dbReference type="AlphaFoldDB" id="G2R325"/>
<dbReference type="KEGG" id="ttt:THITE_151754"/>
<dbReference type="RefSeq" id="XP_003653079.1">
    <property type="nucleotide sequence ID" value="XM_003653031.1"/>
</dbReference>
<proteinExistence type="predicted"/>
<name>G2R325_THETT</name>
<dbReference type="InterPro" id="IPR007026">
    <property type="entry name" value="CC_domain"/>
</dbReference>
<reference evidence="4 5" key="1">
    <citation type="journal article" date="2011" name="Nat. Biotechnol.">
        <title>Comparative genomic analysis of the thermophilic biomass-degrading fungi Myceliophthora thermophila and Thielavia terrestris.</title>
        <authorList>
            <person name="Berka R.M."/>
            <person name="Grigoriev I.V."/>
            <person name="Otillar R."/>
            <person name="Salamov A."/>
            <person name="Grimwood J."/>
            <person name="Reid I."/>
            <person name="Ishmael N."/>
            <person name="John T."/>
            <person name="Darmond C."/>
            <person name="Moisan M.-C."/>
            <person name="Henrissat B."/>
            <person name="Coutinho P.M."/>
            <person name="Lombard V."/>
            <person name="Natvig D.O."/>
            <person name="Lindquist E."/>
            <person name="Schmutz J."/>
            <person name="Lucas S."/>
            <person name="Harris P."/>
            <person name="Powlowski J."/>
            <person name="Bellemare A."/>
            <person name="Taylor D."/>
            <person name="Butler G."/>
            <person name="de Vries R.P."/>
            <person name="Allijn I.E."/>
            <person name="van den Brink J."/>
            <person name="Ushinsky S."/>
            <person name="Storms R."/>
            <person name="Powell A.J."/>
            <person name="Paulsen I.T."/>
            <person name="Elbourne L.D.H."/>
            <person name="Baker S.E."/>
            <person name="Magnuson J."/>
            <person name="LaBoissiere S."/>
            <person name="Clutterbuck A.J."/>
            <person name="Martinez D."/>
            <person name="Wogulis M."/>
            <person name="de Leon A.L."/>
            <person name="Rey M.W."/>
            <person name="Tsang A."/>
        </authorList>
    </citation>
    <scope>NUCLEOTIDE SEQUENCE [LARGE SCALE GENOMIC DNA]</scope>
    <source>
        <strain evidence="5">ATCC 38088 / NRRL 8126</strain>
    </source>
</reference>
<gene>
    <name evidence="4" type="ORF">THITE_151754</name>
</gene>
<feature type="transmembrane region" description="Helical" evidence="2">
    <location>
        <begin position="193"/>
        <end position="218"/>
    </location>
</feature>